<accession>A0ABW6K3A5</accession>
<dbReference type="EMBL" id="JBIACJ010000008">
    <property type="protein sequence ID" value="MFE8697775.1"/>
    <property type="molecule type" value="Genomic_DNA"/>
</dbReference>
<proteinExistence type="predicted"/>
<comment type="caution">
    <text evidence="2">The sequence shown here is derived from an EMBL/GenBank/DDBJ whole genome shotgun (WGS) entry which is preliminary data.</text>
</comment>
<dbReference type="Proteomes" id="UP001601058">
    <property type="component" value="Unassembled WGS sequence"/>
</dbReference>
<feature type="compositionally biased region" description="Gly residues" evidence="1">
    <location>
        <begin position="48"/>
        <end position="62"/>
    </location>
</feature>
<reference evidence="2 3" key="1">
    <citation type="submission" date="2024-08" db="EMBL/GenBank/DDBJ databases">
        <title>Two novel Cytobacillus novel species.</title>
        <authorList>
            <person name="Liu G."/>
        </authorList>
    </citation>
    <scope>NUCLEOTIDE SEQUENCE [LARGE SCALE GENOMIC DNA]</scope>
    <source>
        <strain evidence="2 3">FJAT-53684</strain>
    </source>
</reference>
<organism evidence="2 3">
    <name type="scientific">Cytobacillus mangrovibacter</name>
    <dbReference type="NCBI Taxonomy" id="3299024"/>
    <lineage>
        <taxon>Bacteria</taxon>
        <taxon>Bacillati</taxon>
        <taxon>Bacillota</taxon>
        <taxon>Bacilli</taxon>
        <taxon>Bacillales</taxon>
        <taxon>Bacillaceae</taxon>
        <taxon>Cytobacillus</taxon>
    </lineage>
</organism>
<evidence type="ECO:0008006" key="4">
    <source>
        <dbReference type="Google" id="ProtNLM"/>
    </source>
</evidence>
<name>A0ABW6K3A5_9BACI</name>
<protein>
    <recommendedName>
        <fullName evidence="4">Transporter</fullName>
    </recommendedName>
</protein>
<feature type="compositionally biased region" description="Low complexity" evidence="1">
    <location>
        <begin position="74"/>
        <end position="84"/>
    </location>
</feature>
<feature type="region of interest" description="Disordered" evidence="1">
    <location>
        <begin position="25"/>
        <end position="84"/>
    </location>
</feature>
<keyword evidence="3" id="KW-1185">Reference proteome</keyword>
<feature type="compositionally biased region" description="Pro residues" evidence="1">
    <location>
        <begin position="33"/>
        <end position="43"/>
    </location>
</feature>
<dbReference type="RefSeq" id="WP_389221514.1">
    <property type="nucleotide sequence ID" value="NZ_JBIACJ010000008.1"/>
</dbReference>
<evidence type="ECO:0000313" key="3">
    <source>
        <dbReference type="Proteomes" id="UP001601058"/>
    </source>
</evidence>
<sequence>MDYRNYPYSFPYNVGPIMDERIFPGGGGGGMPGFPPGFPPVFPPGQGQQSGGGGSHQGGGQQDGPPSSPPPTFTPQMQQQSSFSTFAVDPGSIRGCLRRFTFIWLENGRSFWFYPTFVGRTSVAGWRWRGFRWVYYGTDLNRIRSFQCF</sequence>
<gene>
    <name evidence="2" type="ORF">ACFYKT_15655</name>
</gene>
<evidence type="ECO:0000256" key="1">
    <source>
        <dbReference type="SAM" id="MobiDB-lite"/>
    </source>
</evidence>
<evidence type="ECO:0000313" key="2">
    <source>
        <dbReference type="EMBL" id="MFE8697775.1"/>
    </source>
</evidence>